<sequence length="42" mass="5113">MFRSPFGFWNTRNLSQFHSHLQIKNRKVKGKSSFYYSKRVFG</sequence>
<proteinExistence type="predicted"/>
<evidence type="ECO:0000313" key="1">
    <source>
        <dbReference type="EMBL" id="KAK9200381.1"/>
    </source>
</evidence>
<reference evidence="1 2" key="1">
    <citation type="submission" date="2024-05" db="EMBL/GenBank/DDBJ databases">
        <title>Haplotype-resolved chromosome-level genome assembly of Huyou (Citrus changshanensis).</title>
        <authorList>
            <person name="Miao C."/>
            <person name="Chen W."/>
            <person name="Wu Y."/>
            <person name="Wang L."/>
            <person name="Zhao S."/>
            <person name="Grierson D."/>
            <person name="Xu C."/>
            <person name="Chen K."/>
        </authorList>
    </citation>
    <scope>NUCLEOTIDE SEQUENCE [LARGE SCALE GENOMIC DNA]</scope>
    <source>
        <strain evidence="1">01-14</strain>
        <tissue evidence="1">Leaf</tissue>
    </source>
</reference>
<comment type="caution">
    <text evidence="1">The sequence shown here is derived from an EMBL/GenBank/DDBJ whole genome shotgun (WGS) entry which is preliminary data.</text>
</comment>
<evidence type="ECO:0000313" key="2">
    <source>
        <dbReference type="Proteomes" id="UP001428341"/>
    </source>
</evidence>
<name>A0AAP0MC43_9ROSI</name>
<accession>A0AAP0MC43</accession>
<dbReference type="EMBL" id="JBCGBO010000005">
    <property type="protein sequence ID" value="KAK9200381.1"/>
    <property type="molecule type" value="Genomic_DNA"/>
</dbReference>
<protein>
    <submittedName>
        <fullName evidence="1">Uncharacterized protein</fullName>
    </submittedName>
</protein>
<dbReference type="AlphaFoldDB" id="A0AAP0MC43"/>
<keyword evidence="2" id="KW-1185">Reference proteome</keyword>
<organism evidence="1 2">
    <name type="scientific">Citrus x changshan-huyou</name>
    <dbReference type="NCBI Taxonomy" id="2935761"/>
    <lineage>
        <taxon>Eukaryota</taxon>
        <taxon>Viridiplantae</taxon>
        <taxon>Streptophyta</taxon>
        <taxon>Embryophyta</taxon>
        <taxon>Tracheophyta</taxon>
        <taxon>Spermatophyta</taxon>
        <taxon>Magnoliopsida</taxon>
        <taxon>eudicotyledons</taxon>
        <taxon>Gunneridae</taxon>
        <taxon>Pentapetalae</taxon>
        <taxon>rosids</taxon>
        <taxon>malvids</taxon>
        <taxon>Sapindales</taxon>
        <taxon>Rutaceae</taxon>
        <taxon>Aurantioideae</taxon>
        <taxon>Citrus</taxon>
    </lineage>
</organism>
<dbReference type="Proteomes" id="UP001428341">
    <property type="component" value="Unassembled WGS sequence"/>
</dbReference>
<gene>
    <name evidence="1" type="ORF">WN944_015578</name>
</gene>